<dbReference type="GO" id="GO:0016020">
    <property type="term" value="C:membrane"/>
    <property type="evidence" value="ECO:0007669"/>
    <property type="project" value="UniProtKB-SubCell"/>
</dbReference>
<sequence length="139" mass="15551">WKSFWLALCVLDRVYIDASICYFRIFNEAFTVERSKSATKMFDQVSCFLVDMKALHLDKVYVINVLGHIAYNFVLGAYSYWGPKACYNIYHMADADLVFGGITIVCGIVGTLAGGFALDFMTNTLSNAFKVGIQIKDGL</sequence>
<dbReference type="GO" id="GO:0055085">
    <property type="term" value="P:transmembrane transport"/>
    <property type="evidence" value="ECO:0007669"/>
    <property type="project" value="InterPro"/>
</dbReference>
<comment type="caution">
    <text evidence="8">The sequence shown here is derived from an EMBL/GenBank/DDBJ whole genome shotgun (WGS) entry which is preliminary data.</text>
</comment>
<reference evidence="8 9" key="1">
    <citation type="journal article" date="2018" name="Front. Plant Sci.">
        <title>Red Clover (Trifolium pratense) and Zigzag Clover (T. medium) - A Picture of Genomic Similarities and Differences.</title>
        <authorList>
            <person name="Dluhosova J."/>
            <person name="Istvanek J."/>
            <person name="Nedelnik J."/>
            <person name="Repkova J."/>
        </authorList>
    </citation>
    <scope>NUCLEOTIDE SEQUENCE [LARGE SCALE GENOMIC DNA]</scope>
    <source>
        <strain evidence="9">cv. 10/8</strain>
        <tissue evidence="8">Leaf</tissue>
    </source>
</reference>
<accession>A0A392ML40</accession>
<keyword evidence="6" id="KW-1015">Disulfide bond</keyword>
<dbReference type="Proteomes" id="UP000265520">
    <property type="component" value="Unassembled WGS sequence"/>
</dbReference>
<dbReference type="InterPro" id="IPR036259">
    <property type="entry name" value="MFS_trans_sf"/>
</dbReference>
<dbReference type="AlphaFoldDB" id="A0A392ML40"/>
<name>A0A392ML40_9FABA</name>
<organism evidence="8 9">
    <name type="scientific">Trifolium medium</name>
    <dbReference type="NCBI Taxonomy" id="97028"/>
    <lineage>
        <taxon>Eukaryota</taxon>
        <taxon>Viridiplantae</taxon>
        <taxon>Streptophyta</taxon>
        <taxon>Embryophyta</taxon>
        <taxon>Tracheophyta</taxon>
        <taxon>Spermatophyta</taxon>
        <taxon>Magnoliopsida</taxon>
        <taxon>eudicotyledons</taxon>
        <taxon>Gunneridae</taxon>
        <taxon>Pentapetalae</taxon>
        <taxon>rosids</taxon>
        <taxon>fabids</taxon>
        <taxon>Fabales</taxon>
        <taxon>Fabaceae</taxon>
        <taxon>Papilionoideae</taxon>
        <taxon>50 kb inversion clade</taxon>
        <taxon>NPAAA clade</taxon>
        <taxon>Hologalegina</taxon>
        <taxon>IRL clade</taxon>
        <taxon>Trifolieae</taxon>
        <taxon>Trifolium</taxon>
    </lineage>
</organism>
<evidence type="ECO:0000256" key="7">
    <source>
        <dbReference type="SAM" id="Phobius"/>
    </source>
</evidence>
<dbReference type="PANTHER" id="PTHR23505">
    <property type="entry name" value="SPINSTER"/>
    <property type="match status" value="1"/>
</dbReference>
<dbReference type="SUPFAM" id="SSF103473">
    <property type="entry name" value="MFS general substrate transporter"/>
    <property type="match status" value="1"/>
</dbReference>
<evidence type="ECO:0000313" key="9">
    <source>
        <dbReference type="Proteomes" id="UP000265520"/>
    </source>
</evidence>
<comment type="subcellular location">
    <subcellularLocation>
        <location evidence="1">Membrane</location>
        <topology evidence="1">Multi-pass membrane protein</topology>
    </subcellularLocation>
</comment>
<dbReference type="PANTHER" id="PTHR23505:SF100">
    <property type="entry name" value="MAJOR FACILITATOR SUPERFAMILY (MFS) PROFILE DOMAIN-CONTAINING PROTEIN"/>
    <property type="match status" value="1"/>
</dbReference>
<keyword evidence="4 7" id="KW-1133">Transmembrane helix</keyword>
<gene>
    <name evidence="8" type="ORF">A2U01_0008577</name>
</gene>
<evidence type="ECO:0000256" key="6">
    <source>
        <dbReference type="ARBA" id="ARBA00023157"/>
    </source>
</evidence>
<feature type="transmembrane region" description="Helical" evidence="7">
    <location>
        <begin position="61"/>
        <end position="81"/>
    </location>
</feature>
<dbReference type="InterPro" id="IPR004156">
    <property type="entry name" value="OATP"/>
</dbReference>
<evidence type="ECO:0000256" key="2">
    <source>
        <dbReference type="ARBA" id="ARBA00022448"/>
    </source>
</evidence>
<dbReference type="EMBL" id="LXQA010012748">
    <property type="protein sequence ID" value="MCH87699.1"/>
    <property type="molecule type" value="Genomic_DNA"/>
</dbReference>
<feature type="transmembrane region" description="Helical" evidence="7">
    <location>
        <begin position="97"/>
        <end position="118"/>
    </location>
</feature>
<keyword evidence="5 7" id="KW-0472">Membrane</keyword>
<dbReference type="InterPro" id="IPR044770">
    <property type="entry name" value="MFS_spinster-like"/>
</dbReference>
<evidence type="ECO:0000256" key="4">
    <source>
        <dbReference type="ARBA" id="ARBA00022989"/>
    </source>
</evidence>
<keyword evidence="9" id="KW-1185">Reference proteome</keyword>
<keyword evidence="3 7" id="KW-0812">Transmembrane</keyword>
<proteinExistence type="predicted"/>
<evidence type="ECO:0000256" key="1">
    <source>
        <dbReference type="ARBA" id="ARBA00004141"/>
    </source>
</evidence>
<evidence type="ECO:0000256" key="5">
    <source>
        <dbReference type="ARBA" id="ARBA00023136"/>
    </source>
</evidence>
<keyword evidence="2" id="KW-0813">Transport</keyword>
<feature type="non-terminal residue" evidence="8">
    <location>
        <position position="1"/>
    </location>
</feature>
<protein>
    <submittedName>
        <fullName evidence="8">Putative sphingolipid transporter spinster 2-like</fullName>
    </submittedName>
</protein>
<evidence type="ECO:0000313" key="8">
    <source>
        <dbReference type="EMBL" id="MCH87699.1"/>
    </source>
</evidence>
<dbReference type="Pfam" id="PF03137">
    <property type="entry name" value="OATP"/>
    <property type="match status" value="1"/>
</dbReference>
<evidence type="ECO:0000256" key="3">
    <source>
        <dbReference type="ARBA" id="ARBA00022692"/>
    </source>
</evidence>